<feature type="signal peptide" evidence="1">
    <location>
        <begin position="1"/>
        <end position="22"/>
    </location>
</feature>
<protein>
    <submittedName>
        <fullName evidence="2">Uncharacterized protein</fullName>
    </submittedName>
</protein>
<feature type="chain" id="PRO_5045379083" evidence="1">
    <location>
        <begin position="23"/>
        <end position="90"/>
    </location>
</feature>
<keyword evidence="3" id="KW-1185">Reference proteome</keyword>
<dbReference type="EMBL" id="JBHTJT010000002">
    <property type="protein sequence ID" value="MFD0978058.1"/>
    <property type="molecule type" value="Genomic_DNA"/>
</dbReference>
<gene>
    <name evidence="2" type="ORF">ACFQ2S_00175</name>
</gene>
<comment type="caution">
    <text evidence="2">The sequence shown here is derived from an EMBL/GenBank/DDBJ whole genome shotgun (WGS) entry which is preliminary data.</text>
</comment>
<organism evidence="2 3">
    <name type="scientific">Tropicimonas aquimaris</name>
    <dbReference type="NCBI Taxonomy" id="914152"/>
    <lineage>
        <taxon>Bacteria</taxon>
        <taxon>Pseudomonadati</taxon>
        <taxon>Pseudomonadota</taxon>
        <taxon>Alphaproteobacteria</taxon>
        <taxon>Rhodobacterales</taxon>
        <taxon>Roseobacteraceae</taxon>
        <taxon>Tropicimonas</taxon>
    </lineage>
</organism>
<accession>A0ABW3IJX6</accession>
<evidence type="ECO:0000256" key="1">
    <source>
        <dbReference type="SAM" id="SignalP"/>
    </source>
</evidence>
<proteinExistence type="predicted"/>
<reference evidence="3" key="1">
    <citation type="journal article" date="2019" name="Int. J. Syst. Evol. Microbiol.">
        <title>The Global Catalogue of Microorganisms (GCM) 10K type strain sequencing project: providing services to taxonomists for standard genome sequencing and annotation.</title>
        <authorList>
            <consortium name="The Broad Institute Genomics Platform"/>
            <consortium name="The Broad Institute Genome Sequencing Center for Infectious Disease"/>
            <person name="Wu L."/>
            <person name="Ma J."/>
        </authorList>
    </citation>
    <scope>NUCLEOTIDE SEQUENCE [LARGE SCALE GENOMIC DNA]</scope>
    <source>
        <strain evidence="3">CCUG 60524</strain>
    </source>
</reference>
<name>A0ABW3IJX6_9RHOB</name>
<keyword evidence="1" id="KW-0732">Signal</keyword>
<dbReference type="Proteomes" id="UP001597108">
    <property type="component" value="Unassembled WGS sequence"/>
</dbReference>
<evidence type="ECO:0000313" key="2">
    <source>
        <dbReference type="EMBL" id="MFD0978058.1"/>
    </source>
</evidence>
<evidence type="ECO:0000313" key="3">
    <source>
        <dbReference type="Proteomes" id="UP001597108"/>
    </source>
</evidence>
<dbReference type="RefSeq" id="WP_386071719.1">
    <property type="nucleotide sequence ID" value="NZ_JBHTJT010000002.1"/>
</dbReference>
<sequence>MRILTSGLMAILLVALPSAGMAQGDGRADLLNAEWAQASPDCKEACARPIQSLDGVPPTGKQAVAGGMGGIDYLDDPAIAAERPVSGQDC</sequence>